<evidence type="ECO:0000313" key="1">
    <source>
        <dbReference type="EMBL" id="KAJ2794114.1"/>
    </source>
</evidence>
<organism evidence="1 2">
    <name type="scientific">Coemansia guatemalensis</name>
    <dbReference type="NCBI Taxonomy" id="2761395"/>
    <lineage>
        <taxon>Eukaryota</taxon>
        <taxon>Fungi</taxon>
        <taxon>Fungi incertae sedis</taxon>
        <taxon>Zoopagomycota</taxon>
        <taxon>Kickxellomycotina</taxon>
        <taxon>Kickxellomycetes</taxon>
        <taxon>Kickxellales</taxon>
        <taxon>Kickxellaceae</taxon>
        <taxon>Coemansia</taxon>
    </lineage>
</organism>
<feature type="non-terminal residue" evidence="1">
    <location>
        <position position="118"/>
    </location>
</feature>
<name>A0A9W8HQ09_9FUNG</name>
<proteinExistence type="predicted"/>
<dbReference type="AlphaFoldDB" id="A0A9W8HQ09"/>
<sequence length="118" mass="13048">ASKNSEPISLDMLNKINPGAASSTFCSDFEKNTGIKGECILNSNAVEPINKAIAKYRVKSFGEVAAILAWMLFESNGWQYVVNHYPGNKGQGTRAMITWEDVSKYAKELHPIEYTGLM</sequence>
<dbReference type="OrthoDB" id="2349272at2759"/>
<accession>A0A9W8HQ09</accession>
<comment type="caution">
    <text evidence="1">The sequence shown here is derived from an EMBL/GenBank/DDBJ whole genome shotgun (WGS) entry which is preliminary data.</text>
</comment>
<dbReference type="Proteomes" id="UP001140094">
    <property type="component" value="Unassembled WGS sequence"/>
</dbReference>
<reference evidence="1" key="1">
    <citation type="submission" date="2022-07" db="EMBL/GenBank/DDBJ databases">
        <title>Phylogenomic reconstructions and comparative analyses of Kickxellomycotina fungi.</title>
        <authorList>
            <person name="Reynolds N.K."/>
            <person name="Stajich J.E."/>
            <person name="Barry K."/>
            <person name="Grigoriev I.V."/>
            <person name="Crous P."/>
            <person name="Smith M.E."/>
        </authorList>
    </citation>
    <scope>NUCLEOTIDE SEQUENCE</scope>
    <source>
        <strain evidence="1">NRRL 1565</strain>
    </source>
</reference>
<dbReference type="EMBL" id="JANBUO010002647">
    <property type="protein sequence ID" value="KAJ2794114.1"/>
    <property type="molecule type" value="Genomic_DNA"/>
</dbReference>
<feature type="non-terminal residue" evidence="1">
    <location>
        <position position="1"/>
    </location>
</feature>
<gene>
    <name evidence="1" type="ORF">H4R20_006333</name>
</gene>
<evidence type="ECO:0000313" key="2">
    <source>
        <dbReference type="Proteomes" id="UP001140094"/>
    </source>
</evidence>
<keyword evidence="2" id="KW-1185">Reference proteome</keyword>
<protein>
    <submittedName>
        <fullName evidence="1">Uncharacterized protein</fullName>
    </submittedName>
</protein>